<dbReference type="Gene3D" id="3.40.640.10">
    <property type="entry name" value="Type I PLP-dependent aspartate aminotransferase-like (Major domain)"/>
    <property type="match status" value="1"/>
</dbReference>
<dbReference type="AlphaFoldDB" id="A0A8J4XPG0"/>
<dbReference type="PANTHER" id="PTHR11999">
    <property type="entry name" value="GROUP II PYRIDOXAL-5-PHOSPHATE DECARBOXYLASE"/>
    <property type="match status" value="1"/>
</dbReference>
<evidence type="ECO:0000256" key="3">
    <source>
        <dbReference type="ARBA" id="ARBA00022793"/>
    </source>
</evidence>
<feature type="compositionally biased region" description="Polar residues" evidence="7">
    <location>
        <begin position="1061"/>
        <end position="1070"/>
    </location>
</feature>
<keyword evidence="3" id="KW-0210">Decarboxylase</keyword>
<proteinExistence type="inferred from homology"/>
<dbReference type="InterPro" id="IPR002129">
    <property type="entry name" value="PyrdxlP-dep_de-COase"/>
</dbReference>
<evidence type="ECO:0000313" key="9">
    <source>
        <dbReference type="Proteomes" id="UP000770661"/>
    </source>
</evidence>
<evidence type="ECO:0000313" key="8">
    <source>
        <dbReference type="EMBL" id="KAG0711054.1"/>
    </source>
</evidence>
<evidence type="ECO:0000256" key="4">
    <source>
        <dbReference type="ARBA" id="ARBA00022898"/>
    </source>
</evidence>
<dbReference type="PROSITE" id="PS00392">
    <property type="entry name" value="DDC_GAD_HDC_YDC"/>
    <property type="match status" value="1"/>
</dbReference>
<dbReference type="CDD" id="cd06450">
    <property type="entry name" value="DOPA_deC_like"/>
    <property type="match status" value="1"/>
</dbReference>
<dbReference type="FunFam" id="1.20.1340.10:FF:000001">
    <property type="entry name" value="Histidine decarboxylase"/>
    <property type="match status" value="1"/>
</dbReference>
<dbReference type="InterPro" id="IPR021115">
    <property type="entry name" value="Pyridoxal-P_BS"/>
</dbReference>
<dbReference type="InterPro" id="IPR015424">
    <property type="entry name" value="PyrdxlP-dep_Trfase"/>
</dbReference>
<accession>A0A8J4XPG0</accession>
<dbReference type="GO" id="GO:0019752">
    <property type="term" value="P:carboxylic acid metabolic process"/>
    <property type="evidence" value="ECO:0007669"/>
    <property type="project" value="InterPro"/>
</dbReference>
<keyword evidence="9" id="KW-1185">Reference proteome</keyword>
<dbReference type="OrthoDB" id="639767at2759"/>
<keyword evidence="5" id="KW-0456">Lyase</keyword>
<dbReference type="GO" id="GO:0016831">
    <property type="term" value="F:carboxy-lyase activity"/>
    <property type="evidence" value="ECO:0007669"/>
    <property type="project" value="UniProtKB-KW"/>
</dbReference>
<gene>
    <name evidence="8" type="primary">tdc-1</name>
    <name evidence="8" type="ORF">GWK47_002381</name>
</gene>
<dbReference type="PANTHER" id="PTHR11999:SF70">
    <property type="entry name" value="MIP05841P"/>
    <property type="match status" value="1"/>
</dbReference>
<dbReference type="InterPro" id="IPR010977">
    <property type="entry name" value="Aromatic_deC"/>
</dbReference>
<dbReference type="EMBL" id="JACEEZ010023639">
    <property type="protein sequence ID" value="KAG0711054.1"/>
    <property type="molecule type" value="Genomic_DNA"/>
</dbReference>
<feature type="region of interest" description="Disordered" evidence="7">
    <location>
        <begin position="1045"/>
        <end position="1070"/>
    </location>
</feature>
<dbReference type="GO" id="GO:0030170">
    <property type="term" value="F:pyridoxal phosphate binding"/>
    <property type="evidence" value="ECO:0007669"/>
    <property type="project" value="InterPro"/>
</dbReference>
<comment type="caution">
    <text evidence="8">The sequence shown here is derived from an EMBL/GenBank/DDBJ whole genome shotgun (WGS) entry which is preliminary data.</text>
</comment>
<evidence type="ECO:0000256" key="1">
    <source>
        <dbReference type="ARBA" id="ARBA00001933"/>
    </source>
</evidence>
<comment type="cofactor">
    <cofactor evidence="1 6">
        <name>pyridoxal 5'-phosphate</name>
        <dbReference type="ChEBI" id="CHEBI:597326"/>
    </cofactor>
</comment>
<organism evidence="8 9">
    <name type="scientific">Chionoecetes opilio</name>
    <name type="common">Atlantic snow crab</name>
    <name type="synonym">Cancer opilio</name>
    <dbReference type="NCBI Taxonomy" id="41210"/>
    <lineage>
        <taxon>Eukaryota</taxon>
        <taxon>Metazoa</taxon>
        <taxon>Ecdysozoa</taxon>
        <taxon>Arthropoda</taxon>
        <taxon>Crustacea</taxon>
        <taxon>Multicrustacea</taxon>
        <taxon>Malacostraca</taxon>
        <taxon>Eumalacostraca</taxon>
        <taxon>Eucarida</taxon>
        <taxon>Decapoda</taxon>
        <taxon>Pleocyemata</taxon>
        <taxon>Brachyura</taxon>
        <taxon>Eubrachyura</taxon>
        <taxon>Majoidea</taxon>
        <taxon>Majidae</taxon>
        <taxon>Chionoecetes</taxon>
    </lineage>
</organism>
<dbReference type="Proteomes" id="UP000770661">
    <property type="component" value="Unassembled WGS sequence"/>
</dbReference>
<comment type="similarity">
    <text evidence="2">Belongs to the group II decarboxylase family.</text>
</comment>
<dbReference type="InterPro" id="IPR015422">
    <property type="entry name" value="PyrdxlP-dep_Trfase_small"/>
</dbReference>
<dbReference type="GO" id="GO:0005737">
    <property type="term" value="C:cytoplasm"/>
    <property type="evidence" value="ECO:0007669"/>
    <property type="project" value="TreeGrafter"/>
</dbReference>
<name>A0A8J4XPG0_CHIOP</name>
<evidence type="ECO:0000256" key="6">
    <source>
        <dbReference type="PIRSR" id="PIRSR602129-50"/>
    </source>
</evidence>
<dbReference type="GO" id="GO:0006520">
    <property type="term" value="P:amino acid metabolic process"/>
    <property type="evidence" value="ECO:0007669"/>
    <property type="project" value="InterPro"/>
</dbReference>
<evidence type="ECO:0000256" key="5">
    <source>
        <dbReference type="ARBA" id="ARBA00023239"/>
    </source>
</evidence>
<protein>
    <submittedName>
        <fullName evidence="8">Tyrosine decarboxylase</fullName>
    </submittedName>
</protein>
<feature type="region of interest" description="Disordered" evidence="7">
    <location>
        <begin position="868"/>
        <end position="907"/>
    </location>
</feature>
<feature type="region of interest" description="Disordered" evidence="7">
    <location>
        <begin position="650"/>
        <end position="676"/>
    </location>
</feature>
<dbReference type="FunFam" id="3.90.1150.10:FF:000018">
    <property type="entry name" value="Histidine decarboxylase"/>
    <property type="match status" value="1"/>
</dbReference>
<reference evidence="8" key="1">
    <citation type="submission" date="2020-07" db="EMBL/GenBank/DDBJ databases">
        <title>The High-quality genome of the commercially important snow crab, Chionoecetes opilio.</title>
        <authorList>
            <person name="Jeong J.-H."/>
            <person name="Ryu S."/>
        </authorList>
    </citation>
    <scope>NUCLEOTIDE SEQUENCE</scope>
    <source>
        <strain evidence="8">MADBK_172401_WGS</strain>
        <tissue evidence="8">Digestive gland</tissue>
    </source>
</reference>
<feature type="compositionally biased region" description="Pro residues" evidence="7">
    <location>
        <begin position="874"/>
        <end position="884"/>
    </location>
</feature>
<feature type="modified residue" description="N6-(pyridoxal phosphate)lysine" evidence="6">
    <location>
        <position position="293"/>
    </location>
</feature>
<dbReference type="Gene3D" id="1.20.1340.10">
    <property type="entry name" value="dopa decarboxylase, N-terminal domain"/>
    <property type="match status" value="1"/>
</dbReference>
<dbReference type="Pfam" id="PF00282">
    <property type="entry name" value="Pyridoxal_deC"/>
    <property type="match status" value="2"/>
</dbReference>
<keyword evidence="4 6" id="KW-0663">Pyridoxal phosphate</keyword>
<dbReference type="Gene3D" id="3.90.1150.10">
    <property type="entry name" value="Aspartate Aminotransferase, domain 1"/>
    <property type="match status" value="1"/>
</dbReference>
<evidence type="ECO:0000256" key="7">
    <source>
        <dbReference type="SAM" id="MobiDB-lite"/>
    </source>
</evidence>
<dbReference type="InterPro" id="IPR015421">
    <property type="entry name" value="PyrdxlP-dep_Trfase_major"/>
</dbReference>
<dbReference type="SUPFAM" id="SSF53383">
    <property type="entry name" value="PLP-dependent transferases"/>
    <property type="match status" value="1"/>
</dbReference>
<dbReference type="PRINTS" id="PR00800">
    <property type="entry name" value="YHDCRBOXLASE"/>
</dbReference>
<evidence type="ECO:0000256" key="2">
    <source>
        <dbReference type="ARBA" id="ARBA00009533"/>
    </source>
</evidence>
<sequence>MAAFLWVLGIQVFKHLSRMDSTEFRQRGKEMVDYIANYLDTIEERRVTPAIEPGYLRSLVPSEAPKKPEQWDDIMKDVEDKIMPGVTHWQHPRFHAYFPAGNSYPSLLGDMLSDGLGCIGFSWAASPACTELETIGSASECVLVSLLAARAHTMRQLKKQHPFLEEGVLLSKMMAYCSKEAHSCVEKAAMMAFVKLRILEPDENQSLRGATLQQVMQEDRAMGLVPFYVETTLGTTSCCSFDNLAEIGPVCEEFGAWLHVDGAYGGNSFICPELRGPMRGIEYASSFNFNPNKFMLTHFDCSLMWVRDRFKLTQALVVDPLYLQHSYSDKSIDYRHWGIPLSRRFRALKLWFVIRSFGIDGLQKYIREHCRLARRFEAHVKKESRFEVASPVLLGLVCFRLRGSNDINQKLLSSINASGKLHMVPASLNDKYVIRFCVCRQTATEEDIDYAWEVIKQFASDVLETVPEILEISNQGPHSRVSLAKPPAQIIDLRIFVRRNIHFVNFWNIFYYHTPLYLSEGTVHLNTVRAVRFGRLLCNEVSIFTSKKHPKDTSRSSVVSAHSSRAIFKSRILRNLANVNDRCSAPTTPPRSFPCQDYARAADETKDLVEAEDEAPEKLEKVPNKRHDASLKYKRSFFVRMVSDPKIYNPKIQRSLPANNPRRHTTSESSEDSNVSINSPTIDLEILDALMRRTDLKEVLQDAQQKDQQKDRKALINKTTSRRHLGLPIPSPSPVTVLGCKQNFTIPEIQIRPADNTLATPPSLLSQVGLSPYPPYPPPPTSPRTRAWHKVNTHHSLVHHWLIIITSSSEKEKKRNISSWISWPLAFLLQGVFDDLVDEPALPVRFRNWNTTLRLKGTSPSRIVEKIVERRSPQPSPSTSPLPPEAQSHQGPCCHAHTSTHHRSPSRSQQMQLQRCGGLNPTHCVCCCESITAPSSNCSSRSTSPKANGKKKKSCRTKQILCMTPSPAWRVSGSALQQDLQGQDDLVEAWPLRGSLARHGLHQAAKVATEGLLAAREAHLIECLLQHGGPGRARRWRDPLLTRHPRRRTAHAAQPWPAPTSPRSLLMRSQ</sequence>